<reference evidence="1" key="1">
    <citation type="submission" date="2018-02" db="EMBL/GenBank/DDBJ databases">
        <title>Rhizophora mucronata_Transcriptome.</title>
        <authorList>
            <person name="Meera S.P."/>
            <person name="Sreeshan A."/>
            <person name="Augustine A."/>
        </authorList>
    </citation>
    <scope>NUCLEOTIDE SEQUENCE</scope>
    <source>
        <tissue evidence="1">Leaf</tissue>
    </source>
</reference>
<name>A0A2P2PMI9_RHIMU</name>
<dbReference type="EMBL" id="GGEC01075391">
    <property type="protein sequence ID" value="MBX55875.1"/>
    <property type="molecule type" value="Transcribed_RNA"/>
</dbReference>
<evidence type="ECO:0000313" key="1">
    <source>
        <dbReference type="EMBL" id="MBX55875.1"/>
    </source>
</evidence>
<dbReference type="AlphaFoldDB" id="A0A2P2PMI9"/>
<protein>
    <submittedName>
        <fullName evidence="1">Uncharacterized protein</fullName>
    </submittedName>
</protein>
<sequence>MKNHMYATCPCFHKKGFHDHIPMHYKRMVLHSPNNIIQRTSF</sequence>
<organism evidence="1">
    <name type="scientific">Rhizophora mucronata</name>
    <name type="common">Asiatic mangrove</name>
    <dbReference type="NCBI Taxonomy" id="61149"/>
    <lineage>
        <taxon>Eukaryota</taxon>
        <taxon>Viridiplantae</taxon>
        <taxon>Streptophyta</taxon>
        <taxon>Embryophyta</taxon>
        <taxon>Tracheophyta</taxon>
        <taxon>Spermatophyta</taxon>
        <taxon>Magnoliopsida</taxon>
        <taxon>eudicotyledons</taxon>
        <taxon>Gunneridae</taxon>
        <taxon>Pentapetalae</taxon>
        <taxon>rosids</taxon>
        <taxon>fabids</taxon>
        <taxon>Malpighiales</taxon>
        <taxon>Rhizophoraceae</taxon>
        <taxon>Rhizophora</taxon>
    </lineage>
</organism>
<proteinExistence type="predicted"/>
<accession>A0A2P2PMI9</accession>